<keyword evidence="4 8" id="KW-0808">Transferase</keyword>
<keyword evidence="3 8" id="KW-0328">Glycosyltransferase</keyword>
<keyword evidence="6 8" id="KW-1133">Transmembrane helix</keyword>
<organism evidence="9 10">
    <name type="scientific">Meloidogyne enterolobii</name>
    <name type="common">Root-knot nematode worm</name>
    <name type="synonym">Meloidogyne mayaguensis</name>
    <dbReference type="NCBI Taxonomy" id="390850"/>
    <lineage>
        <taxon>Eukaryota</taxon>
        <taxon>Metazoa</taxon>
        <taxon>Ecdysozoa</taxon>
        <taxon>Nematoda</taxon>
        <taxon>Chromadorea</taxon>
        <taxon>Rhabditida</taxon>
        <taxon>Tylenchina</taxon>
        <taxon>Tylenchomorpha</taxon>
        <taxon>Tylenchoidea</taxon>
        <taxon>Meloidogynidae</taxon>
        <taxon>Meloidogyninae</taxon>
        <taxon>Meloidogyne</taxon>
    </lineage>
</organism>
<dbReference type="Proteomes" id="UP000580250">
    <property type="component" value="Unassembled WGS sequence"/>
</dbReference>
<evidence type="ECO:0000313" key="10">
    <source>
        <dbReference type="Proteomes" id="UP000580250"/>
    </source>
</evidence>
<dbReference type="AlphaFoldDB" id="A0A6V7TIK2"/>
<keyword evidence="7 8" id="KW-0472">Membrane</keyword>
<dbReference type="InterPro" id="IPR052012">
    <property type="entry name" value="GTase_92"/>
</dbReference>
<comment type="caution">
    <text evidence="9">The sequence shown here is derived from an EMBL/GenBank/DDBJ whole genome shotgun (WGS) entry which is preliminary data.</text>
</comment>
<feature type="transmembrane region" description="Helical" evidence="8">
    <location>
        <begin position="12"/>
        <end position="34"/>
    </location>
</feature>
<evidence type="ECO:0000256" key="7">
    <source>
        <dbReference type="ARBA" id="ARBA00023136"/>
    </source>
</evidence>
<reference evidence="9 10" key="1">
    <citation type="submission" date="2020-08" db="EMBL/GenBank/DDBJ databases">
        <authorList>
            <person name="Koutsovoulos G."/>
            <person name="Danchin GJ E."/>
        </authorList>
    </citation>
    <scope>NUCLEOTIDE SEQUENCE [LARGE SCALE GENOMIC DNA]</scope>
</reference>
<comment type="similarity">
    <text evidence="2 8">Belongs to the glycosyltransferase 92 family.</text>
</comment>
<proteinExistence type="inferred from homology"/>
<dbReference type="OrthoDB" id="7917939at2759"/>
<sequence>MLNLKYLFNNNQISFVLLAIGIFVFRCLFSSWIIDQFRDDNIFVLRAFYYPQSKLYNSQESQPNIVVILINLERRLFIKSINPECIYEGNRYLASLESVHEGYSHAPCRLGLFRIVCQLPWRQEPPNNKIGISVRGSPPIKISLKPADSKFRQLIFCPGRMFLFEQWHLFLATMESNKLLGADLIIAHIQSIITELIPLLKIYENEGILQIRSSLRMPDNQKQNLLFNPNEETLWNNQLINFHECLYEFKESAAFIGFPDWDDILISPSAIPFTKGLMDFSMANPQVAAFLPKRYPGQIEILEKLLSRSSTSPIEHLFLESIKFSIWPEDAEFISKIILRPQLVNSVDLHGVGQIIEGFIQSELPENIAFYVHARDFKNARMTAILPPALLLTRNTLLTLQKHNLSSFSSSPLLKKLPKKEKYLNLLNNCLKRKNIEGRVRTQKQSKCFNYAQCKPKIKLQIEDEECLNTDNLWEEIYLPNKHLRIFVLEESRLKIKKICQI</sequence>
<keyword evidence="5 8" id="KW-0812">Transmembrane</keyword>
<name>A0A6V7TIK2_MELEN</name>
<dbReference type="EC" id="2.4.1.-" evidence="8"/>
<gene>
    <name evidence="9" type="ORF">MENT_LOCUS573</name>
</gene>
<dbReference type="PANTHER" id="PTHR21645:SF2">
    <property type="entry name" value="GLYCOSYLTRANSFERASE FAMILY 92 PROTEIN F59C6.8"/>
    <property type="match status" value="1"/>
</dbReference>
<dbReference type="Pfam" id="PF01697">
    <property type="entry name" value="Glyco_transf_92"/>
    <property type="match status" value="1"/>
</dbReference>
<evidence type="ECO:0000256" key="8">
    <source>
        <dbReference type="RuleBase" id="RU366017"/>
    </source>
</evidence>
<dbReference type="InterPro" id="IPR008166">
    <property type="entry name" value="Glyco_transf_92"/>
</dbReference>
<evidence type="ECO:0000313" key="9">
    <source>
        <dbReference type="EMBL" id="CAD2123692.1"/>
    </source>
</evidence>
<evidence type="ECO:0000256" key="1">
    <source>
        <dbReference type="ARBA" id="ARBA00004167"/>
    </source>
</evidence>
<evidence type="ECO:0000256" key="5">
    <source>
        <dbReference type="ARBA" id="ARBA00022692"/>
    </source>
</evidence>
<protein>
    <recommendedName>
        <fullName evidence="8">Glycosyltransferase family 92 protein</fullName>
        <ecNumber evidence="8">2.4.1.-</ecNumber>
    </recommendedName>
</protein>
<accession>A0A6V7TIK2</accession>
<comment type="subcellular location">
    <subcellularLocation>
        <location evidence="1">Membrane</location>
        <topology evidence="1">Single-pass membrane protein</topology>
    </subcellularLocation>
</comment>
<evidence type="ECO:0000256" key="3">
    <source>
        <dbReference type="ARBA" id="ARBA00022676"/>
    </source>
</evidence>
<evidence type="ECO:0000256" key="2">
    <source>
        <dbReference type="ARBA" id="ARBA00007647"/>
    </source>
</evidence>
<dbReference type="GO" id="GO:0016020">
    <property type="term" value="C:membrane"/>
    <property type="evidence" value="ECO:0007669"/>
    <property type="project" value="UniProtKB-SubCell"/>
</dbReference>
<dbReference type="PANTHER" id="PTHR21645">
    <property type="entry name" value="GLYCOSYLTRANSFERASE FAMILY 92 PROTEIN"/>
    <property type="match status" value="1"/>
</dbReference>
<evidence type="ECO:0000256" key="6">
    <source>
        <dbReference type="ARBA" id="ARBA00022989"/>
    </source>
</evidence>
<dbReference type="GO" id="GO:0016757">
    <property type="term" value="F:glycosyltransferase activity"/>
    <property type="evidence" value="ECO:0007669"/>
    <property type="project" value="UniProtKB-UniRule"/>
</dbReference>
<evidence type="ECO:0000256" key="4">
    <source>
        <dbReference type="ARBA" id="ARBA00022679"/>
    </source>
</evidence>
<dbReference type="EMBL" id="CAJEWN010000002">
    <property type="protein sequence ID" value="CAD2123692.1"/>
    <property type="molecule type" value="Genomic_DNA"/>
</dbReference>